<dbReference type="SUPFAM" id="SSF88946">
    <property type="entry name" value="Sigma2 domain of RNA polymerase sigma factors"/>
    <property type="match status" value="1"/>
</dbReference>
<dbReference type="PANTHER" id="PTHR43133:SF46">
    <property type="entry name" value="RNA POLYMERASE SIGMA-70 FACTOR ECF SUBFAMILY"/>
    <property type="match status" value="1"/>
</dbReference>
<evidence type="ECO:0000256" key="4">
    <source>
        <dbReference type="ARBA" id="ARBA00023163"/>
    </source>
</evidence>
<dbReference type="GO" id="GO:0003677">
    <property type="term" value="F:DNA binding"/>
    <property type="evidence" value="ECO:0007669"/>
    <property type="project" value="InterPro"/>
</dbReference>
<keyword evidence="4" id="KW-0804">Transcription</keyword>
<dbReference type="InterPro" id="IPR013325">
    <property type="entry name" value="RNA_pol_sigma_r2"/>
</dbReference>
<evidence type="ECO:0000313" key="7">
    <source>
        <dbReference type="EMBL" id="TCC57663.1"/>
    </source>
</evidence>
<dbReference type="CDD" id="cd06171">
    <property type="entry name" value="Sigma70_r4"/>
    <property type="match status" value="1"/>
</dbReference>
<gene>
    <name evidence="7" type="ORF">E0H73_30335</name>
</gene>
<sequence>MSTLSDAELLRNIAAGDEAALRQLYERHAGWLLLRLNRRCGSQDLVAGALQDTFVAVWQSAGRFRGEGDVAAWLWGISIRRLISALRGHPAADPLGDDVVGAAVPVVNSAEDELLRGVEYGDVGRALRTLPPELRATLQATVIDGLTTKEAAVLLGIPQGTVKSRLRVAKSRLRDQLMPGRTS</sequence>
<dbReference type="InterPro" id="IPR039425">
    <property type="entry name" value="RNA_pol_sigma-70-like"/>
</dbReference>
<dbReference type="RefSeq" id="WP_131362012.1">
    <property type="nucleotide sequence ID" value="NZ_SJKB01000010.1"/>
</dbReference>
<dbReference type="InterPro" id="IPR007627">
    <property type="entry name" value="RNA_pol_sigma70_r2"/>
</dbReference>
<dbReference type="OrthoDB" id="5518337at2"/>
<evidence type="ECO:0000313" key="8">
    <source>
        <dbReference type="Proteomes" id="UP000291144"/>
    </source>
</evidence>
<evidence type="ECO:0000256" key="2">
    <source>
        <dbReference type="ARBA" id="ARBA00023015"/>
    </source>
</evidence>
<dbReference type="InterPro" id="IPR013249">
    <property type="entry name" value="RNA_pol_sigma70_r4_t2"/>
</dbReference>
<keyword evidence="8" id="KW-1185">Reference proteome</keyword>
<evidence type="ECO:0000259" key="6">
    <source>
        <dbReference type="Pfam" id="PF08281"/>
    </source>
</evidence>
<dbReference type="Gene3D" id="1.10.10.10">
    <property type="entry name" value="Winged helix-like DNA-binding domain superfamily/Winged helix DNA-binding domain"/>
    <property type="match status" value="1"/>
</dbReference>
<dbReference type="InterPro" id="IPR014284">
    <property type="entry name" value="RNA_pol_sigma-70_dom"/>
</dbReference>
<dbReference type="EMBL" id="SJKB01000010">
    <property type="protein sequence ID" value="TCC57663.1"/>
    <property type="molecule type" value="Genomic_DNA"/>
</dbReference>
<dbReference type="Proteomes" id="UP000291144">
    <property type="component" value="Unassembled WGS sequence"/>
</dbReference>
<protein>
    <submittedName>
        <fullName evidence="7">RNA polymerase sigma factor</fullName>
    </submittedName>
</protein>
<dbReference type="Gene3D" id="1.10.1740.10">
    <property type="match status" value="1"/>
</dbReference>
<dbReference type="PANTHER" id="PTHR43133">
    <property type="entry name" value="RNA POLYMERASE ECF-TYPE SIGMA FACTO"/>
    <property type="match status" value="1"/>
</dbReference>
<evidence type="ECO:0000256" key="3">
    <source>
        <dbReference type="ARBA" id="ARBA00023082"/>
    </source>
</evidence>
<dbReference type="GO" id="GO:0006352">
    <property type="term" value="P:DNA-templated transcription initiation"/>
    <property type="evidence" value="ECO:0007669"/>
    <property type="project" value="InterPro"/>
</dbReference>
<dbReference type="NCBIfam" id="TIGR02937">
    <property type="entry name" value="sigma70-ECF"/>
    <property type="match status" value="1"/>
</dbReference>
<evidence type="ECO:0000259" key="5">
    <source>
        <dbReference type="Pfam" id="PF04542"/>
    </source>
</evidence>
<accession>A0A4R0KBI7</accession>
<dbReference type="InterPro" id="IPR013324">
    <property type="entry name" value="RNA_pol_sigma_r3/r4-like"/>
</dbReference>
<feature type="domain" description="RNA polymerase sigma-70 region 2" evidence="5">
    <location>
        <begin position="24"/>
        <end position="88"/>
    </location>
</feature>
<dbReference type="Pfam" id="PF08281">
    <property type="entry name" value="Sigma70_r4_2"/>
    <property type="match status" value="1"/>
</dbReference>
<keyword evidence="3" id="KW-0731">Sigma factor</keyword>
<proteinExistence type="inferred from homology"/>
<comment type="similarity">
    <text evidence="1">Belongs to the sigma-70 factor family. ECF subfamily.</text>
</comment>
<reference evidence="7 8" key="1">
    <citation type="submission" date="2019-02" db="EMBL/GenBank/DDBJ databases">
        <title>Kribbella capetownensis sp. nov. and Kribbella speibonae sp. nov., isolated from soil.</title>
        <authorList>
            <person name="Curtis S.M."/>
            <person name="Norton I."/>
            <person name="Everest G.J."/>
            <person name="Meyers P.R."/>
        </authorList>
    </citation>
    <scope>NUCLEOTIDE SEQUENCE [LARGE SCALE GENOMIC DNA]</scope>
    <source>
        <strain evidence="7 8">NRRL B-24813</strain>
    </source>
</reference>
<dbReference type="Pfam" id="PF04542">
    <property type="entry name" value="Sigma70_r2"/>
    <property type="match status" value="1"/>
</dbReference>
<dbReference type="InterPro" id="IPR036388">
    <property type="entry name" value="WH-like_DNA-bd_sf"/>
</dbReference>
<dbReference type="GO" id="GO:0016987">
    <property type="term" value="F:sigma factor activity"/>
    <property type="evidence" value="ECO:0007669"/>
    <property type="project" value="UniProtKB-KW"/>
</dbReference>
<dbReference type="AlphaFoldDB" id="A0A4R0KBI7"/>
<comment type="caution">
    <text evidence="7">The sequence shown here is derived from an EMBL/GenBank/DDBJ whole genome shotgun (WGS) entry which is preliminary data.</text>
</comment>
<evidence type="ECO:0000256" key="1">
    <source>
        <dbReference type="ARBA" id="ARBA00010641"/>
    </source>
</evidence>
<dbReference type="SUPFAM" id="SSF88659">
    <property type="entry name" value="Sigma3 and sigma4 domains of RNA polymerase sigma factors"/>
    <property type="match status" value="1"/>
</dbReference>
<keyword evidence="2" id="KW-0805">Transcription regulation</keyword>
<feature type="domain" description="RNA polymerase sigma factor 70 region 4 type 2" evidence="6">
    <location>
        <begin position="123"/>
        <end position="173"/>
    </location>
</feature>
<name>A0A4R0KBI7_9ACTN</name>
<organism evidence="7 8">
    <name type="scientific">Kribbella pittospori</name>
    <dbReference type="NCBI Taxonomy" id="722689"/>
    <lineage>
        <taxon>Bacteria</taxon>
        <taxon>Bacillati</taxon>
        <taxon>Actinomycetota</taxon>
        <taxon>Actinomycetes</taxon>
        <taxon>Propionibacteriales</taxon>
        <taxon>Kribbellaceae</taxon>
        <taxon>Kribbella</taxon>
    </lineage>
</organism>